<dbReference type="InterPro" id="IPR003961">
    <property type="entry name" value="FN3_dom"/>
</dbReference>
<keyword evidence="2" id="KW-0812">Transmembrane</keyword>
<dbReference type="EMBL" id="GEEE01002773">
    <property type="protein sequence ID" value="JAP60452.1"/>
    <property type="molecule type" value="Transcribed_RNA"/>
</dbReference>
<keyword evidence="2" id="KW-1133">Transmembrane helix</keyword>
<dbReference type="InterPro" id="IPR050713">
    <property type="entry name" value="RTP_Phos/Ushers"/>
</dbReference>
<feature type="domain" description="Fibronectin type-III" evidence="4">
    <location>
        <begin position="266"/>
        <end position="361"/>
    </location>
</feature>
<evidence type="ECO:0000259" key="4">
    <source>
        <dbReference type="PROSITE" id="PS50853"/>
    </source>
</evidence>
<feature type="transmembrane region" description="Helical" evidence="2">
    <location>
        <begin position="666"/>
        <end position="690"/>
    </location>
</feature>
<feature type="domain" description="Fibronectin type-III" evidence="4">
    <location>
        <begin position="362"/>
        <end position="465"/>
    </location>
</feature>
<keyword evidence="2" id="KW-0472">Membrane</keyword>
<dbReference type="PANTHER" id="PTHR46957">
    <property type="entry name" value="CYTOKINE RECEPTOR"/>
    <property type="match status" value="1"/>
</dbReference>
<gene>
    <name evidence="5" type="ORF">TR114551</name>
</gene>
<name>A0A0V0J5M5_SCHSO</name>
<dbReference type="SMART" id="SM00060">
    <property type="entry name" value="FN3"/>
    <property type="match status" value="3"/>
</dbReference>
<dbReference type="SUPFAM" id="SSF49265">
    <property type="entry name" value="Fibronectin type III"/>
    <property type="match status" value="2"/>
</dbReference>
<accession>A0A0V0J5M5</accession>
<dbReference type="InterPro" id="IPR036116">
    <property type="entry name" value="FN3_sf"/>
</dbReference>
<feature type="chain" id="PRO_5006866716" description="Fibronectin type-III domain-containing protein" evidence="3">
    <location>
        <begin position="18"/>
        <end position="725"/>
    </location>
</feature>
<keyword evidence="3" id="KW-0732">Signal</keyword>
<dbReference type="AlphaFoldDB" id="A0A0V0J5M5"/>
<reference evidence="5" key="1">
    <citation type="submission" date="2016-01" db="EMBL/GenBank/DDBJ databases">
        <title>Reference transcriptome for the parasite Schistocephalus solidus: insights into the molecular evolution of parasitism.</title>
        <authorList>
            <person name="Hebert F.O."/>
            <person name="Grambauer S."/>
            <person name="Barber I."/>
            <person name="Landry C.R."/>
            <person name="Aubin-Horth N."/>
        </authorList>
    </citation>
    <scope>NUCLEOTIDE SEQUENCE</scope>
</reference>
<feature type="region of interest" description="Disordered" evidence="1">
    <location>
        <begin position="705"/>
        <end position="725"/>
    </location>
</feature>
<protein>
    <recommendedName>
        <fullName evidence="4">Fibronectin type-III domain-containing protein</fullName>
    </recommendedName>
</protein>
<evidence type="ECO:0000256" key="3">
    <source>
        <dbReference type="SAM" id="SignalP"/>
    </source>
</evidence>
<evidence type="ECO:0000256" key="2">
    <source>
        <dbReference type="SAM" id="Phobius"/>
    </source>
</evidence>
<dbReference type="InterPro" id="IPR013783">
    <property type="entry name" value="Ig-like_fold"/>
</dbReference>
<evidence type="ECO:0000313" key="5">
    <source>
        <dbReference type="EMBL" id="JAP60452.1"/>
    </source>
</evidence>
<sequence length="725" mass="79796">MWTSFLLLHMFGLLVWSVPSQQVLLQPDITWPDARDLDVQFRVPPSNNLRVHWQTQEHDSPHYFEVTLRCNDVEWNLTRSSKDEAAVYYSDYPCMRGLSVEALLYSSFNEIGMRATWKISGRYFHLIDVLKDKSALEAVDVGTVAMPPPTDAKATIFVYPDQTVSLDISFVPPVLKREPAVSVSTGGVSIENITIAVFPETEPMSVVYRKTLKKGEQFTEANQTAGRMRCRMPPVFKLAETYKLVMYTNDVVENSSETRIIMPNFDPRNVASARIIPTSATTIDFHWGDPIFHIDGLKAFQLRGKSSSGEATVKVDSSKRKVRLSNLKPFTNYRTSVVSLYSLDGSANATTDTGVVLTWSAAPSRPKLKSVSVSGSRSIKLSWMAPEITNGMLGEYSALCYQPGAGHPEGIRNVSAKTLSTEVTHLLPNTLYKCTVIASTKEISPGQGGGKTPAATWYPVLTWPDRPTEPTNVTVAAVNSTAVQINWTAPESSNGELEKYRVLVFSSVVGINSRFIDMEPNVYSLVFNGLPPSAKIHLAVQAFTKTMKNGFGGGLGKTSPIMLVTSKKDEQTDMTVAALKSTAVHINSKAPQSSNGEKELRGADSDLVVRSVETVKPSARFQERLNVSPDHQVLLAAVPFTQGEQPSLTHQVEATKTLQKEGFPPAAIAITVCGILSLLALVVGITILVVRRRRTRDLNFNFAVENDDTNNNEEDKIDPKISSDF</sequence>
<proteinExistence type="predicted"/>
<feature type="signal peptide" evidence="3">
    <location>
        <begin position="1"/>
        <end position="17"/>
    </location>
</feature>
<dbReference type="CDD" id="cd00063">
    <property type="entry name" value="FN3"/>
    <property type="match status" value="2"/>
</dbReference>
<feature type="compositionally biased region" description="Basic and acidic residues" evidence="1">
    <location>
        <begin position="713"/>
        <end position="725"/>
    </location>
</feature>
<organism evidence="5">
    <name type="scientific">Schistocephalus solidus</name>
    <name type="common">Tapeworm</name>
    <dbReference type="NCBI Taxonomy" id="70667"/>
    <lineage>
        <taxon>Eukaryota</taxon>
        <taxon>Metazoa</taxon>
        <taxon>Spiralia</taxon>
        <taxon>Lophotrochozoa</taxon>
        <taxon>Platyhelminthes</taxon>
        <taxon>Cestoda</taxon>
        <taxon>Eucestoda</taxon>
        <taxon>Diphyllobothriidea</taxon>
        <taxon>Diphyllobothriidae</taxon>
        <taxon>Schistocephalus</taxon>
    </lineage>
</organism>
<feature type="domain" description="Fibronectin type-III" evidence="4">
    <location>
        <begin position="469"/>
        <end position="569"/>
    </location>
</feature>
<dbReference type="PANTHER" id="PTHR46957:SF3">
    <property type="entry name" value="CYTOKINE RECEPTOR"/>
    <property type="match status" value="1"/>
</dbReference>
<dbReference type="PROSITE" id="PS50853">
    <property type="entry name" value="FN3"/>
    <property type="match status" value="3"/>
</dbReference>
<dbReference type="GO" id="GO:0016020">
    <property type="term" value="C:membrane"/>
    <property type="evidence" value="ECO:0007669"/>
    <property type="project" value="UniProtKB-SubCell"/>
</dbReference>
<dbReference type="Gene3D" id="2.60.40.10">
    <property type="entry name" value="Immunoglobulins"/>
    <property type="match status" value="3"/>
</dbReference>
<evidence type="ECO:0000256" key="1">
    <source>
        <dbReference type="SAM" id="MobiDB-lite"/>
    </source>
</evidence>
<dbReference type="Pfam" id="PF00041">
    <property type="entry name" value="fn3"/>
    <property type="match status" value="2"/>
</dbReference>